<proteinExistence type="predicted"/>
<dbReference type="EMBL" id="BQNB010014940">
    <property type="protein sequence ID" value="GJT34174.1"/>
    <property type="molecule type" value="Genomic_DNA"/>
</dbReference>
<gene>
    <name evidence="1" type="ORF">Tco_0924593</name>
</gene>
<keyword evidence="2" id="KW-1185">Reference proteome</keyword>
<evidence type="ECO:0000313" key="1">
    <source>
        <dbReference type="EMBL" id="GJT34174.1"/>
    </source>
</evidence>
<protein>
    <submittedName>
        <fullName evidence="1">Uncharacterized protein</fullName>
    </submittedName>
</protein>
<accession>A0ABQ5D5E0</accession>
<name>A0ABQ5D5E0_9ASTR</name>
<dbReference type="Proteomes" id="UP001151760">
    <property type="component" value="Unassembled WGS sequence"/>
</dbReference>
<sequence>MGEGRWGGWDGEGWVGWFGWRGCWEGPVLFRGCGCMWLWIVEEGMERYSEGWGNGVGWGGVSGSGVFRREGSRKGLDLGRRVSVVATGDLWGRGVYGVWGKAEWVWLWLVKGACGEGWLYGGK</sequence>
<organism evidence="1 2">
    <name type="scientific">Tanacetum coccineum</name>
    <dbReference type="NCBI Taxonomy" id="301880"/>
    <lineage>
        <taxon>Eukaryota</taxon>
        <taxon>Viridiplantae</taxon>
        <taxon>Streptophyta</taxon>
        <taxon>Embryophyta</taxon>
        <taxon>Tracheophyta</taxon>
        <taxon>Spermatophyta</taxon>
        <taxon>Magnoliopsida</taxon>
        <taxon>eudicotyledons</taxon>
        <taxon>Gunneridae</taxon>
        <taxon>Pentapetalae</taxon>
        <taxon>asterids</taxon>
        <taxon>campanulids</taxon>
        <taxon>Asterales</taxon>
        <taxon>Asteraceae</taxon>
        <taxon>Asteroideae</taxon>
        <taxon>Anthemideae</taxon>
        <taxon>Anthemidinae</taxon>
        <taxon>Tanacetum</taxon>
    </lineage>
</organism>
<comment type="caution">
    <text evidence="1">The sequence shown here is derived from an EMBL/GenBank/DDBJ whole genome shotgun (WGS) entry which is preliminary data.</text>
</comment>
<reference evidence="1" key="1">
    <citation type="journal article" date="2022" name="Int. J. Mol. Sci.">
        <title>Draft Genome of Tanacetum Coccineum: Genomic Comparison of Closely Related Tanacetum-Family Plants.</title>
        <authorList>
            <person name="Yamashiro T."/>
            <person name="Shiraishi A."/>
            <person name="Nakayama K."/>
            <person name="Satake H."/>
        </authorList>
    </citation>
    <scope>NUCLEOTIDE SEQUENCE</scope>
</reference>
<reference evidence="1" key="2">
    <citation type="submission" date="2022-01" db="EMBL/GenBank/DDBJ databases">
        <authorList>
            <person name="Yamashiro T."/>
            <person name="Shiraishi A."/>
            <person name="Satake H."/>
            <person name="Nakayama K."/>
        </authorList>
    </citation>
    <scope>NUCLEOTIDE SEQUENCE</scope>
</reference>
<evidence type="ECO:0000313" key="2">
    <source>
        <dbReference type="Proteomes" id="UP001151760"/>
    </source>
</evidence>